<feature type="compositionally biased region" description="Low complexity" evidence="12">
    <location>
        <begin position="32"/>
        <end position="41"/>
    </location>
</feature>
<evidence type="ECO:0000256" key="1">
    <source>
        <dbReference type="ARBA" id="ARBA00005156"/>
    </source>
</evidence>
<dbReference type="AlphaFoldDB" id="A0A1D2VRG9"/>
<comment type="cofactor">
    <cofactor evidence="11">
        <name>[4Fe-4S] cluster</name>
        <dbReference type="ChEBI" id="CHEBI:49883"/>
    </cofactor>
    <text evidence="11">Binds 1 [4Fe-4S] cluster per subunit. The cluster is coordinated with 3 cysteines and an exchangeable S-adenosyl-L-methionine.</text>
</comment>
<keyword evidence="5 11" id="KW-0808">Transferase</keyword>
<dbReference type="EC" id="2.5.1.108" evidence="3 11"/>
<dbReference type="EMBL" id="KV454475">
    <property type="protein sequence ID" value="ODV64204.1"/>
    <property type="molecule type" value="Genomic_DNA"/>
</dbReference>
<dbReference type="GO" id="GO:0120513">
    <property type="term" value="C:2-(3-amino-3-carboxypropyl)histidine synthase complex"/>
    <property type="evidence" value="ECO:0007669"/>
    <property type="project" value="EnsemblFungi"/>
</dbReference>
<dbReference type="Gene3D" id="3.40.50.11850">
    <property type="entry name" value="Diphthamide synthesis DPH1/DPH2 domain 2"/>
    <property type="match status" value="1"/>
</dbReference>
<feature type="compositionally biased region" description="Polar residues" evidence="12">
    <location>
        <begin position="1"/>
        <end position="11"/>
    </location>
</feature>
<comment type="function">
    <text evidence="11">Catalyzes the first step of diphthamide biosynthesis, a post-translational modification of histidine which occurs in elongation factor 2.</text>
</comment>
<reference evidence="14" key="1">
    <citation type="submission" date="2016-05" db="EMBL/GenBank/DDBJ databases">
        <title>Comparative genomics of biotechnologically important yeasts.</title>
        <authorList>
            <consortium name="DOE Joint Genome Institute"/>
            <person name="Riley R."/>
            <person name="Haridas S."/>
            <person name="Wolfe K.H."/>
            <person name="Lopes M.R."/>
            <person name="Hittinger C.T."/>
            <person name="Goker M."/>
            <person name="Salamov A."/>
            <person name="Wisecaver J."/>
            <person name="Long T.M."/>
            <person name="Aerts A.L."/>
            <person name="Barry K."/>
            <person name="Choi C."/>
            <person name="Clum A."/>
            <person name="Coughlan A.Y."/>
            <person name="Deshpande S."/>
            <person name="Douglass A.P."/>
            <person name="Hanson S.J."/>
            <person name="Klenk H.-P."/>
            <person name="Labutti K."/>
            <person name="Lapidus A."/>
            <person name="Lindquist E."/>
            <person name="Lipzen A."/>
            <person name="Meier-Kolthoff J.P."/>
            <person name="Ohm R.A."/>
            <person name="Otillar R.P."/>
            <person name="Pangilinan J."/>
            <person name="Peng Y."/>
            <person name="Rokas A."/>
            <person name="Rosa C.A."/>
            <person name="Scheuner C."/>
            <person name="Sibirny A.A."/>
            <person name="Slot J.C."/>
            <person name="Stielow J.B."/>
            <person name="Sun H."/>
            <person name="Kurtzman C.P."/>
            <person name="Blackwell M."/>
            <person name="Grigoriev I.V."/>
            <person name="Jeffries T.W."/>
        </authorList>
    </citation>
    <scope>NUCLEOTIDE SEQUENCE [LARGE SCALE GENOMIC DNA]</scope>
    <source>
        <strain evidence="14">DSM 1968</strain>
    </source>
</reference>
<dbReference type="SFLD" id="SFLDS00032">
    <property type="entry name" value="Radical_SAM_3-amino-3-carboxyp"/>
    <property type="match status" value="1"/>
</dbReference>
<proteinExistence type="inferred from homology"/>
<dbReference type="OrthoDB" id="1649088at2759"/>
<dbReference type="Proteomes" id="UP000095038">
    <property type="component" value="Unassembled WGS sequence"/>
</dbReference>
<evidence type="ECO:0000256" key="10">
    <source>
        <dbReference type="ARBA" id="ARBA00048403"/>
    </source>
</evidence>
<evidence type="ECO:0000313" key="13">
    <source>
        <dbReference type="EMBL" id="ODV64204.1"/>
    </source>
</evidence>
<dbReference type="GeneID" id="30967974"/>
<evidence type="ECO:0000256" key="7">
    <source>
        <dbReference type="ARBA" id="ARBA00022723"/>
    </source>
</evidence>
<dbReference type="FunFam" id="3.40.50.11860:FF:000002">
    <property type="entry name" value="2-(3-amino-3-carboxypropyl)histidine synthase subunit 1"/>
    <property type="match status" value="1"/>
</dbReference>
<dbReference type="FunFam" id="3.40.50.11840:FF:000001">
    <property type="entry name" value="2-(3-amino-3-carboxypropyl)histidine synthase subunit 1"/>
    <property type="match status" value="1"/>
</dbReference>
<organism evidence="13 14">
    <name type="scientific">Ascoidea rubescens DSM 1968</name>
    <dbReference type="NCBI Taxonomy" id="1344418"/>
    <lineage>
        <taxon>Eukaryota</taxon>
        <taxon>Fungi</taxon>
        <taxon>Dikarya</taxon>
        <taxon>Ascomycota</taxon>
        <taxon>Saccharomycotina</taxon>
        <taxon>Saccharomycetes</taxon>
        <taxon>Ascoideaceae</taxon>
        <taxon>Ascoidea</taxon>
    </lineage>
</organism>
<dbReference type="STRING" id="1344418.A0A1D2VRG9"/>
<evidence type="ECO:0000313" key="14">
    <source>
        <dbReference type="Proteomes" id="UP000095038"/>
    </source>
</evidence>
<evidence type="ECO:0000256" key="8">
    <source>
        <dbReference type="ARBA" id="ARBA00023004"/>
    </source>
</evidence>
<evidence type="ECO:0000256" key="3">
    <source>
        <dbReference type="ARBA" id="ARBA00012221"/>
    </source>
</evidence>
<keyword evidence="14" id="KW-1185">Reference proteome</keyword>
<evidence type="ECO:0000256" key="12">
    <source>
        <dbReference type="SAM" id="MobiDB-lite"/>
    </source>
</evidence>
<dbReference type="FunFam" id="3.40.50.11850:FF:000001">
    <property type="entry name" value="2-(3-amino-3-carboxypropyl)histidine synthase subunit 1"/>
    <property type="match status" value="1"/>
</dbReference>
<dbReference type="RefSeq" id="XP_020050511.1">
    <property type="nucleotide sequence ID" value="XM_020194338.1"/>
</dbReference>
<keyword evidence="11" id="KW-0004">4Fe-4S</keyword>
<protein>
    <recommendedName>
        <fullName evidence="4 11">2-(3-amino-3-carboxypropyl)histidine synthase subunit 1</fullName>
        <ecNumber evidence="3 11">2.5.1.108</ecNumber>
    </recommendedName>
</protein>
<dbReference type="Gene3D" id="3.40.50.11860">
    <property type="entry name" value="Diphthamide synthesis DPH1/DPH2 domain 3"/>
    <property type="match status" value="1"/>
</dbReference>
<keyword evidence="9" id="KW-0411">Iron-sulfur</keyword>
<dbReference type="FunCoup" id="A0A1D2VRG9">
    <property type="interactions" value="643"/>
</dbReference>
<evidence type="ECO:0000256" key="4">
    <source>
        <dbReference type="ARBA" id="ARBA00021915"/>
    </source>
</evidence>
<dbReference type="InterPro" id="IPR035435">
    <property type="entry name" value="DPH1/DPH2_euk_archaea"/>
</dbReference>
<dbReference type="InterPro" id="IPR042265">
    <property type="entry name" value="DPH1/DPH2_3"/>
</dbReference>
<comment type="pathway">
    <text evidence="1 11">Protein modification; peptidyl-diphthamide biosynthesis.</text>
</comment>
<dbReference type="GO" id="GO:0090560">
    <property type="term" value="F:2-(3-amino-3-carboxypropyl)histidine synthase activity"/>
    <property type="evidence" value="ECO:0007669"/>
    <property type="project" value="UniProtKB-UniRule"/>
</dbReference>
<dbReference type="GO" id="GO:0046872">
    <property type="term" value="F:metal ion binding"/>
    <property type="evidence" value="ECO:0007669"/>
    <property type="project" value="UniProtKB-KW"/>
</dbReference>
<dbReference type="PIRSF" id="PIRSF004967">
    <property type="entry name" value="DPH1"/>
    <property type="match status" value="1"/>
</dbReference>
<dbReference type="PANTHER" id="PTHR10762">
    <property type="entry name" value="DIPHTHAMIDE BIOSYNTHESIS PROTEIN"/>
    <property type="match status" value="1"/>
</dbReference>
<dbReference type="InterPro" id="IPR042263">
    <property type="entry name" value="DPH1/DPH2_1"/>
</dbReference>
<evidence type="ECO:0000256" key="2">
    <source>
        <dbReference type="ARBA" id="ARBA00010173"/>
    </source>
</evidence>
<accession>A0A1D2VRG9</accession>
<feature type="region of interest" description="Disordered" evidence="12">
    <location>
        <begin position="1"/>
        <end position="41"/>
    </location>
</feature>
<dbReference type="PANTHER" id="PTHR10762:SF1">
    <property type="entry name" value="2-(3-AMINO-3-CARBOXYPROPYL)HISTIDINE SYNTHASE SUBUNIT 1"/>
    <property type="match status" value="1"/>
</dbReference>
<evidence type="ECO:0000256" key="6">
    <source>
        <dbReference type="ARBA" id="ARBA00022691"/>
    </source>
</evidence>
<dbReference type="SFLD" id="SFLDG01121">
    <property type="entry name" value="Diphthamide_biosynthesis"/>
    <property type="match status" value="1"/>
</dbReference>
<dbReference type="Pfam" id="PF01866">
    <property type="entry name" value="Diphthamide_syn"/>
    <property type="match status" value="1"/>
</dbReference>
<dbReference type="NCBIfam" id="TIGR00322">
    <property type="entry name" value="diphth2_R"/>
    <property type="match status" value="1"/>
</dbReference>
<comment type="catalytic activity">
    <reaction evidence="10 11">
        <text>L-histidyl-[translation elongation factor 2] + S-adenosyl-L-methionine = 2-[(3S)-amino-3-carboxypropyl]-L-histidyl-[translation elongation factor 2] + S-methyl-5'-thioadenosine + H(+)</text>
        <dbReference type="Rhea" id="RHEA:36783"/>
        <dbReference type="Rhea" id="RHEA-COMP:9748"/>
        <dbReference type="Rhea" id="RHEA-COMP:9749"/>
        <dbReference type="ChEBI" id="CHEBI:15378"/>
        <dbReference type="ChEBI" id="CHEBI:17509"/>
        <dbReference type="ChEBI" id="CHEBI:29979"/>
        <dbReference type="ChEBI" id="CHEBI:59789"/>
        <dbReference type="ChEBI" id="CHEBI:73995"/>
        <dbReference type="EC" id="2.5.1.108"/>
    </reaction>
</comment>
<name>A0A1D2VRG9_9ASCO</name>
<evidence type="ECO:0000256" key="11">
    <source>
        <dbReference type="PIRNR" id="PIRNR004967"/>
    </source>
</evidence>
<sequence length="434" mass="49984">MQADTPRNNLDSEIKKKRIPKRRFIGHKTGSDSHSVSTSNDSDFKSLVRRTVKTRRNLRLITHIPKDILENKEINEAIKLLPSNYNFEIHKTIWNIRKNNSKRVALQMPEGLLIYSLIISDILEQFCECEVIVMGDVSYGACCIDDYTARSLGCDFIIHYAHSCLVPVDITLIKVLYIFVTININEKHLISTIKRNFQVHDKLALFGTIQFNPTLHLVRQILNEENYQIITPQILPLSKGEVLGCTSTKLDENEIKAMIYIGDGRFHLESSMIHNPNIPAFRYDPYSKKFTQEYYEIKELIEVRSDAIKSCEKCEKFGLIIGSLGRQGNLLTIEMIEKVLKENNKTVIKIILSEIFPQKLSIFDDIDCFIQVACPRLSIDWGYAFDRPLLTPYEAMVLFEKDKGITGDYYPMDYYAKDGYGRGKTPLNHHIESS</sequence>
<evidence type="ECO:0000256" key="9">
    <source>
        <dbReference type="ARBA" id="ARBA00023014"/>
    </source>
</evidence>
<dbReference type="UniPathway" id="UPA00559"/>
<dbReference type="InParanoid" id="A0A1D2VRG9"/>
<dbReference type="GO" id="GO:0017183">
    <property type="term" value="P:protein histidyl modification to diphthamide"/>
    <property type="evidence" value="ECO:0007669"/>
    <property type="project" value="UniProtKB-UniRule"/>
</dbReference>
<comment type="similarity">
    <text evidence="2 11">Belongs to the DPH1/DPH2 family. DPH1 subfamily.</text>
</comment>
<evidence type="ECO:0000256" key="5">
    <source>
        <dbReference type="ARBA" id="ARBA00022679"/>
    </source>
</evidence>
<gene>
    <name evidence="13" type="ORF">ASCRUDRAFT_79101</name>
</gene>
<keyword evidence="8" id="KW-0408">Iron</keyword>
<dbReference type="InterPro" id="IPR016435">
    <property type="entry name" value="DPH1/DPH2"/>
</dbReference>
<keyword evidence="7" id="KW-0479">Metal-binding</keyword>
<dbReference type="InterPro" id="IPR042264">
    <property type="entry name" value="DPH1/DPH2_2"/>
</dbReference>
<dbReference type="GO" id="GO:0051539">
    <property type="term" value="F:4 iron, 4 sulfur cluster binding"/>
    <property type="evidence" value="ECO:0007669"/>
    <property type="project" value="UniProtKB-UniRule"/>
</dbReference>
<keyword evidence="6 11" id="KW-0949">S-adenosyl-L-methionine</keyword>
<feature type="compositionally biased region" description="Basic residues" evidence="12">
    <location>
        <begin position="15"/>
        <end position="26"/>
    </location>
</feature>
<dbReference type="Gene3D" id="3.40.50.11840">
    <property type="entry name" value="Diphthamide synthesis DPH1/DPH2 domain 1"/>
    <property type="match status" value="1"/>
</dbReference>